<dbReference type="Proteomes" id="UP001148662">
    <property type="component" value="Unassembled WGS sequence"/>
</dbReference>
<proteinExistence type="predicted"/>
<organism evidence="1 2">
    <name type="scientific">Phlebia brevispora</name>
    <dbReference type="NCBI Taxonomy" id="194682"/>
    <lineage>
        <taxon>Eukaryota</taxon>
        <taxon>Fungi</taxon>
        <taxon>Dikarya</taxon>
        <taxon>Basidiomycota</taxon>
        <taxon>Agaricomycotina</taxon>
        <taxon>Agaricomycetes</taxon>
        <taxon>Polyporales</taxon>
        <taxon>Meruliaceae</taxon>
        <taxon>Phlebia</taxon>
    </lineage>
</organism>
<evidence type="ECO:0000313" key="1">
    <source>
        <dbReference type="EMBL" id="KAJ3556637.1"/>
    </source>
</evidence>
<reference evidence="1" key="1">
    <citation type="submission" date="2022-07" db="EMBL/GenBank/DDBJ databases">
        <title>Genome Sequence of Phlebia brevispora.</title>
        <authorList>
            <person name="Buettner E."/>
        </authorList>
    </citation>
    <scope>NUCLEOTIDE SEQUENCE</scope>
    <source>
        <strain evidence="1">MPL23</strain>
    </source>
</reference>
<sequence>MSLTRELFGGAITVNIPTILIDASNLRQIPDTQEVFLHPKSGESLIVEVLQSVDRPDPQEAAKFHFESLAHDNSAVGQQVHETSVSPTHNGQTPAPVLLYGTQLIPKFNATTPDEVQILLALYRVPNKHVDLVMTMNVPTKAADGGAVTKEELAEARRTFEVAASSLNIVKFELFA</sequence>
<dbReference type="EMBL" id="JANHOG010000224">
    <property type="protein sequence ID" value="KAJ3556637.1"/>
    <property type="molecule type" value="Genomic_DNA"/>
</dbReference>
<comment type="caution">
    <text evidence="1">The sequence shown here is derived from an EMBL/GenBank/DDBJ whole genome shotgun (WGS) entry which is preliminary data.</text>
</comment>
<keyword evidence="2" id="KW-1185">Reference proteome</keyword>
<protein>
    <submittedName>
        <fullName evidence="1">Uncharacterized protein</fullName>
    </submittedName>
</protein>
<evidence type="ECO:0000313" key="2">
    <source>
        <dbReference type="Proteomes" id="UP001148662"/>
    </source>
</evidence>
<name>A0ACC1T9Y9_9APHY</name>
<gene>
    <name evidence="1" type="ORF">NM688_g1917</name>
</gene>
<accession>A0ACC1T9Y9</accession>